<dbReference type="InterPro" id="IPR002156">
    <property type="entry name" value="RNaseH_domain"/>
</dbReference>
<sequence>MVKKHKVKLLFLQETKMKEITATTARDLWHGGRPTWETLEADGASGGIVMMWDQGTIEQLKVEKGRNYKNGKLSQYMGQPLMQQGGDFNAIRSPSEKKGGRRTITAAMTNFQSFISDHELIDLGLSGGAYTWTNGRKPPILAKLDRFLANQQWLDLFGASSNSVLTRIASDHNLILLETQPNSWGPSPFRFENCWLLEDEFIQGLQQWWEELEVNGTRGCQFSQKLKGLKGKIKIWCKERKLNFEKERTDILSMLDTFNQKEEQQDLDIFEEVERDKLRREAEKLDTQELIYWRQRAHYKWIKEGDLNSKLFHMIASHRRRINRINMLQIDGQTITKPEVIEETFVKFYKDLYEEEDQQRPFPENLKVTVLKEEAAQSLIEPFTEEEINTAIFSLSGDKALGPDGFTAEFYKAGWEFMKNDIMNLFQEFYDDGITSDSMGSSFITLIPKKEWAAHPKDFKPISLVSSHYKIISRVLASPLKRVLGQVISKHQSAFIQGRQILDSAIILHELVHQYSKKIERGAILKLDFQKAFDKVNWCFLDKIMEKMGFPQQWRRWISSCISSARFSLILNGTVKSYFKSSRGLRQGDPLSPLLFNIVSEGLCAMILEGQEKGWLLDLSIKNLHVPILQFADDTVLLCQGTNEQMLNAITVLNLYQIASGQNINWEKSSMLGLNIEDELEEHMRSIIGCPKMILPSTYLGLPLYQGRATKQIWNNVIERCQKRLETWKGKFLSHAGRVTLVKATLARIPTYYLSLMECPASVVKKLEAIQRTFLWCGSDNLFKYPLEKSALWRQVLDTKYGSTQNKWLPRKCSNSTMSSLWKGIMKRAPEVIRHIRFHVRTGTKVNFWTDAWIGQNPLSISFPAVFHLSLNKEVKVSSIMSNNILAGRDLQLRRDLKEEEVIQVAELVQLIDSQYMPSSGVDEIIWAPEPDGEYTVASYYKLSQPTASPSPSGTYHIWKLIAPAKKFKVNLCMPASFQFLIEQWSASPLPYWGKILWKATLAAIPCIHGLPPLPLPVLKKFWSSVVHFTAPKPPNMVQWKPPLPPLVKLNFDGSSIRNPGHAGVGGVIRDSAGEILMAYSGPAGVCGSNVAEAKALLTGIKLLKQLQITSVEIEGDSQLVIGWARKPGSAPWAMRSIFDEIHDTVRDWRIAWMATPRSANSLADQLAKVGVSANGLNTSQSLQQIL</sequence>
<dbReference type="InterPro" id="IPR044730">
    <property type="entry name" value="RNase_H-like_dom_plant"/>
</dbReference>
<dbReference type="Pfam" id="PF00078">
    <property type="entry name" value="RVT_1"/>
    <property type="match status" value="1"/>
</dbReference>
<reference evidence="3 4" key="1">
    <citation type="submission" date="2021-07" db="EMBL/GenBank/DDBJ databases">
        <title>The Aristolochia fimbriata genome: insights into angiosperm evolution, floral development and chemical biosynthesis.</title>
        <authorList>
            <person name="Jiao Y."/>
        </authorList>
    </citation>
    <scope>NUCLEOTIDE SEQUENCE [LARGE SCALE GENOMIC DNA]</scope>
    <source>
        <strain evidence="3">IBCAS-2021</strain>
        <tissue evidence="3">Leaf</tissue>
    </source>
</reference>
<dbReference type="SUPFAM" id="SSF56672">
    <property type="entry name" value="DNA/RNA polymerases"/>
    <property type="match status" value="1"/>
</dbReference>
<feature type="domain" description="RNase H type-1" evidence="2">
    <location>
        <begin position="1044"/>
        <end position="1173"/>
    </location>
</feature>
<evidence type="ECO:0000313" key="4">
    <source>
        <dbReference type="Proteomes" id="UP000825729"/>
    </source>
</evidence>
<dbReference type="InterPro" id="IPR012337">
    <property type="entry name" value="RNaseH-like_sf"/>
</dbReference>
<dbReference type="Gene3D" id="3.30.420.10">
    <property type="entry name" value="Ribonuclease H-like superfamily/Ribonuclease H"/>
    <property type="match status" value="1"/>
</dbReference>
<evidence type="ECO:0000313" key="3">
    <source>
        <dbReference type="EMBL" id="KAG9446752.1"/>
    </source>
</evidence>
<proteinExistence type="predicted"/>
<dbReference type="EMBL" id="JAINDJ010000005">
    <property type="protein sequence ID" value="KAG9446752.1"/>
    <property type="molecule type" value="Genomic_DNA"/>
</dbReference>
<dbReference type="AlphaFoldDB" id="A0AAV7ED36"/>
<feature type="domain" description="Reverse transcriptase" evidence="1">
    <location>
        <begin position="428"/>
        <end position="704"/>
    </location>
</feature>
<dbReference type="PANTHER" id="PTHR31635:SF196">
    <property type="entry name" value="REVERSE TRANSCRIPTASE DOMAIN-CONTAINING PROTEIN-RELATED"/>
    <property type="match status" value="1"/>
</dbReference>
<keyword evidence="4" id="KW-1185">Reference proteome</keyword>
<organism evidence="3 4">
    <name type="scientific">Aristolochia fimbriata</name>
    <name type="common">White veined hardy Dutchman's pipe vine</name>
    <dbReference type="NCBI Taxonomy" id="158543"/>
    <lineage>
        <taxon>Eukaryota</taxon>
        <taxon>Viridiplantae</taxon>
        <taxon>Streptophyta</taxon>
        <taxon>Embryophyta</taxon>
        <taxon>Tracheophyta</taxon>
        <taxon>Spermatophyta</taxon>
        <taxon>Magnoliopsida</taxon>
        <taxon>Magnoliidae</taxon>
        <taxon>Piperales</taxon>
        <taxon>Aristolochiaceae</taxon>
        <taxon>Aristolochia</taxon>
    </lineage>
</organism>
<gene>
    <name evidence="3" type="ORF">H6P81_012880</name>
</gene>
<dbReference type="PANTHER" id="PTHR31635">
    <property type="entry name" value="REVERSE TRANSCRIPTASE DOMAIN-CONTAINING PROTEIN-RELATED"/>
    <property type="match status" value="1"/>
</dbReference>
<dbReference type="InterPro" id="IPR043502">
    <property type="entry name" value="DNA/RNA_pol_sf"/>
</dbReference>
<dbReference type="GO" id="GO:0004523">
    <property type="term" value="F:RNA-DNA hybrid ribonuclease activity"/>
    <property type="evidence" value="ECO:0007669"/>
    <property type="project" value="InterPro"/>
</dbReference>
<accession>A0AAV7ED36</accession>
<dbReference type="InterPro" id="IPR036397">
    <property type="entry name" value="RNaseH_sf"/>
</dbReference>
<protein>
    <recommendedName>
        <fullName evidence="5">Reverse transcriptase domain-containing protein</fullName>
    </recommendedName>
</protein>
<dbReference type="InterPro" id="IPR036691">
    <property type="entry name" value="Endo/exonu/phosph_ase_sf"/>
</dbReference>
<dbReference type="Gene3D" id="3.60.10.10">
    <property type="entry name" value="Endonuclease/exonuclease/phosphatase"/>
    <property type="match status" value="1"/>
</dbReference>
<dbReference type="Pfam" id="PF13456">
    <property type="entry name" value="RVT_3"/>
    <property type="match status" value="1"/>
</dbReference>
<dbReference type="InterPro" id="IPR000477">
    <property type="entry name" value="RT_dom"/>
</dbReference>
<dbReference type="CDD" id="cd06222">
    <property type="entry name" value="RNase_H_like"/>
    <property type="match status" value="1"/>
</dbReference>
<evidence type="ECO:0000259" key="2">
    <source>
        <dbReference type="PROSITE" id="PS50879"/>
    </source>
</evidence>
<dbReference type="SUPFAM" id="SSF56219">
    <property type="entry name" value="DNase I-like"/>
    <property type="match status" value="1"/>
</dbReference>
<name>A0AAV7ED36_ARIFI</name>
<dbReference type="Proteomes" id="UP000825729">
    <property type="component" value="Unassembled WGS sequence"/>
</dbReference>
<evidence type="ECO:0008006" key="5">
    <source>
        <dbReference type="Google" id="ProtNLM"/>
    </source>
</evidence>
<evidence type="ECO:0000259" key="1">
    <source>
        <dbReference type="PROSITE" id="PS50878"/>
    </source>
</evidence>
<dbReference type="SUPFAM" id="SSF53098">
    <property type="entry name" value="Ribonuclease H-like"/>
    <property type="match status" value="1"/>
</dbReference>
<dbReference type="PROSITE" id="PS50879">
    <property type="entry name" value="RNASE_H_1"/>
    <property type="match status" value="1"/>
</dbReference>
<dbReference type="GO" id="GO:0003676">
    <property type="term" value="F:nucleic acid binding"/>
    <property type="evidence" value="ECO:0007669"/>
    <property type="project" value="InterPro"/>
</dbReference>
<dbReference type="PROSITE" id="PS50878">
    <property type="entry name" value="RT_POL"/>
    <property type="match status" value="1"/>
</dbReference>
<comment type="caution">
    <text evidence="3">The sequence shown here is derived from an EMBL/GenBank/DDBJ whole genome shotgun (WGS) entry which is preliminary data.</text>
</comment>
<dbReference type="CDD" id="cd01650">
    <property type="entry name" value="RT_nLTR_like"/>
    <property type="match status" value="1"/>
</dbReference>